<evidence type="ECO:0000256" key="2">
    <source>
        <dbReference type="SAM" id="SignalP"/>
    </source>
</evidence>
<dbReference type="EMBL" id="AP025225">
    <property type="protein sequence ID" value="BDB96171.1"/>
    <property type="molecule type" value="Genomic_DNA"/>
</dbReference>
<dbReference type="Proteomes" id="UP001320209">
    <property type="component" value="Chromosome"/>
</dbReference>
<feature type="region of interest" description="Disordered" evidence="1">
    <location>
        <begin position="126"/>
        <end position="206"/>
    </location>
</feature>
<evidence type="ECO:0008006" key="5">
    <source>
        <dbReference type="Google" id="ProtNLM"/>
    </source>
</evidence>
<feature type="chain" id="PRO_5046182586" description="Secreted protein" evidence="2">
    <location>
        <begin position="19"/>
        <end position="261"/>
    </location>
</feature>
<evidence type="ECO:0000313" key="4">
    <source>
        <dbReference type="Proteomes" id="UP001320209"/>
    </source>
</evidence>
<feature type="region of interest" description="Disordered" evidence="1">
    <location>
        <begin position="235"/>
        <end position="261"/>
    </location>
</feature>
<evidence type="ECO:0000313" key="3">
    <source>
        <dbReference type="EMBL" id="BDB96171.1"/>
    </source>
</evidence>
<feature type="signal peptide" evidence="2">
    <location>
        <begin position="1"/>
        <end position="18"/>
    </location>
</feature>
<sequence>MKKKFVLLRAYAAISFLAGIVEGDLCFAGPKKQDKQSKDNQEQVPNYSEHLDVDGVDASSNVAEFSDNEPNLSEIDGDFNVNDPVHIDFSDNLEFNSEKSTQPSSNVGDDDMLKAQEDLAALQKLEQQQHDVQQQQYPHQQQQEARPLKVIGKKAELHQRDVQQQQYPYQQQQEARPLKVIGKKAEQQQHDVQQQQYPHQQQQEARPLKVIGKKAELHQRGLQDSITGEELQIIRDLENQSKNQSKGEEKPEEEKKAQYDG</sequence>
<feature type="compositionally biased region" description="Low complexity" evidence="1">
    <location>
        <begin position="163"/>
        <end position="173"/>
    </location>
</feature>
<feature type="compositionally biased region" description="Low complexity" evidence="1">
    <location>
        <begin position="126"/>
        <end position="143"/>
    </location>
</feature>
<proteinExistence type="predicted"/>
<reference evidence="3" key="1">
    <citation type="submission" date="2021-10" db="EMBL/GenBank/DDBJ databases">
        <title>Genome Sequence of The Candidatus Hydrogeosomobacter endosymbioticus, an Intracellular Bacterial Symbiont of the Anaerobic Ciliate GW7.</title>
        <authorList>
            <person name="Shiohama Y."/>
            <person name="Shinzato N."/>
        </authorList>
    </citation>
    <scope>NUCLEOTIDE SEQUENCE [LARGE SCALE GENOMIC DNA]</scope>
    <source>
        <strain evidence="3">200920</strain>
    </source>
</reference>
<gene>
    <name evidence="3" type="ORF">HYD_3040</name>
</gene>
<keyword evidence="2" id="KW-0732">Signal</keyword>
<feature type="compositionally biased region" description="Low complexity" evidence="1">
    <location>
        <begin position="190"/>
        <end position="203"/>
    </location>
</feature>
<feature type="region of interest" description="Disordered" evidence="1">
    <location>
        <begin position="29"/>
        <end position="57"/>
    </location>
</feature>
<protein>
    <recommendedName>
        <fullName evidence="5">Secreted protein</fullName>
    </recommendedName>
</protein>
<dbReference type="RefSeq" id="WP_236865667.1">
    <property type="nucleotide sequence ID" value="NZ_AP025225.1"/>
</dbReference>
<accession>A0ABM7V8Q1</accession>
<name>A0ABM7V8Q1_9PROT</name>
<feature type="compositionally biased region" description="Basic and acidic residues" evidence="1">
    <location>
        <begin position="31"/>
        <end position="41"/>
    </location>
</feature>
<keyword evidence="4" id="KW-1185">Reference proteome</keyword>
<organism evidence="3 4">
    <name type="scientific">Candidatus Hydrogenosomobacter endosymbioticus</name>
    <dbReference type="NCBI Taxonomy" id="2558174"/>
    <lineage>
        <taxon>Bacteria</taxon>
        <taxon>Pseudomonadati</taxon>
        <taxon>Pseudomonadota</taxon>
        <taxon>Alphaproteobacteria</taxon>
        <taxon>Holosporales</taxon>
        <taxon>Holosporaceae</taxon>
        <taxon>Candidatus Hydrogenosomobacter</taxon>
    </lineage>
</organism>
<evidence type="ECO:0000256" key="1">
    <source>
        <dbReference type="SAM" id="MobiDB-lite"/>
    </source>
</evidence>